<dbReference type="Proteomes" id="UP000184546">
    <property type="component" value="Unassembled WGS sequence"/>
</dbReference>
<dbReference type="VEuPathDB" id="FungiDB:ASPACDRAFT_48200"/>
<name>A0A1L9WG63_ASPA1</name>
<evidence type="ECO:0000313" key="1">
    <source>
        <dbReference type="EMBL" id="OJJ95095.1"/>
    </source>
</evidence>
<reference evidence="2" key="1">
    <citation type="journal article" date="2017" name="Genome Biol.">
        <title>Comparative genomics reveals high biological diversity and specific adaptations in the industrially and medically important fungal genus Aspergillus.</title>
        <authorList>
            <person name="de Vries R.P."/>
            <person name="Riley R."/>
            <person name="Wiebenga A."/>
            <person name="Aguilar-Osorio G."/>
            <person name="Amillis S."/>
            <person name="Uchima C.A."/>
            <person name="Anderluh G."/>
            <person name="Asadollahi M."/>
            <person name="Askin M."/>
            <person name="Barry K."/>
            <person name="Battaglia E."/>
            <person name="Bayram O."/>
            <person name="Benocci T."/>
            <person name="Braus-Stromeyer S.A."/>
            <person name="Caldana C."/>
            <person name="Canovas D."/>
            <person name="Cerqueira G.C."/>
            <person name="Chen F."/>
            <person name="Chen W."/>
            <person name="Choi C."/>
            <person name="Clum A."/>
            <person name="Dos Santos R.A."/>
            <person name="Damasio A.R."/>
            <person name="Diallinas G."/>
            <person name="Emri T."/>
            <person name="Fekete E."/>
            <person name="Flipphi M."/>
            <person name="Freyberg S."/>
            <person name="Gallo A."/>
            <person name="Gournas C."/>
            <person name="Habgood R."/>
            <person name="Hainaut M."/>
            <person name="Harispe M.L."/>
            <person name="Henrissat B."/>
            <person name="Hilden K.S."/>
            <person name="Hope R."/>
            <person name="Hossain A."/>
            <person name="Karabika E."/>
            <person name="Karaffa L."/>
            <person name="Karanyi Z."/>
            <person name="Krasevec N."/>
            <person name="Kuo A."/>
            <person name="Kusch H."/>
            <person name="LaButti K."/>
            <person name="Lagendijk E.L."/>
            <person name="Lapidus A."/>
            <person name="Levasseur A."/>
            <person name="Lindquist E."/>
            <person name="Lipzen A."/>
            <person name="Logrieco A.F."/>
            <person name="MacCabe A."/>
            <person name="Maekelae M.R."/>
            <person name="Malavazi I."/>
            <person name="Melin P."/>
            <person name="Meyer V."/>
            <person name="Mielnichuk N."/>
            <person name="Miskei M."/>
            <person name="Molnar A.P."/>
            <person name="Mule G."/>
            <person name="Ngan C.Y."/>
            <person name="Orejas M."/>
            <person name="Orosz E."/>
            <person name="Ouedraogo J.P."/>
            <person name="Overkamp K.M."/>
            <person name="Park H.-S."/>
            <person name="Perrone G."/>
            <person name="Piumi F."/>
            <person name="Punt P.J."/>
            <person name="Ram A.F."/>
            <person name="Ramon A."/>
            <person name="Rauscher S."/>
            <person name="Record E."/>
            <person name="Riano-Pachon D.M."/>
            <person name="Robert V."/>
            <person name="Roehrig J."/>
            <person name="Ruller R."/>
            <person name="Salamov A."/>
            <person name="Salih N.S."/>
            <person name="Samson R.A."/>
            <person name="Sandor E."/>
            <person name="Sanguinetti M."/>
            <person name="Schuetze T."/>
            <person name="Sepcic K."/>
            <person name="Shelest E."/>
            <person name="Sherlock G."/>
            <person name="Sophianopoulou V."/>
            <person name="Squina F.M."/>
            <person name="Sun H."/>
            <person name="Susca A."/>
            <person name="Todd R.B."/>
            <person name="Tsang A."/>
            <person name="Unkles S.E."/>
            <person name="van de Wiele N."/>
            <person name="van Rossen-Uffink D."/>
            <person name="Oliveira J.V."/>
            <person name="Vesth T.C."/>
            <person name="Visser J."/>
            <person name="Yu J.-H."/>
            <person name="Zhou M."/>
            <person name="Andersen M.R."/>
            <person name="Archer D.B."/>
            <person name="Baker S.E."/>
            <person name="Benoit I."/>
            <person name="Brakhage A.A."/>
            <person name="Braus G.H."/>
            <person name="Fischer R."/>
            <person name="Frisvad J.C."/>
            <person name="Goldman G.H."/>
            <person name="Houbraken J."/>
            <person name="Oakley B."/>
            <person name="Pocsi I."/>
            <person name="Scazzocchio C."/>
            <person name="Seiboth B."/>
            <person name="vanKuyk P.A."/>
            <person name="Wortman J."/>
            <person name="Dyer P.S."/>
            <person name="Grigoriev I.V."/>
        </authorList>
    </citation>
    <scope>NUCLEOTIDE SEQUENCE [LARGE SCALE GENOMIC DNA]</scope>
    <source>
        <strain evidence="2">ATCC 16872 / CBS 172.66 / WB 5094</strain>
    </source>
</reference>
<dbReference type="GeneID" id="30975898"/>
<evidence type="ECO:0000313" key="2">
    <source>
        <dbReference type="Proteomes" id="UP000184546"/>
    </source>
</evidence>
<protein>
    <submittedName>
        <fullName evidence="1">Uncharacterized protein</fullName>
    </submittedName>
</protein>
<sequence>MSEPCMLGVVHLKERAHGVPVPPQRPTRGLAVAADALEHQGIRHMEARGERAGGTIVPTTIAGPHWWDTSRLDENGLNDRPVADVARNNAAAAELHVCLLHSEQPLVHTPHPCAYMTFNFILGEDGTTPRRRISVNPRDNRLDGAVALRSCIR</sequence>
<organism evidence="1 2">
    <name type="scientific">Aspergillus aculeatus (strain ATCC 16872 / CBS 172.66 / WB 5094)</name>
    <dbReference type="NCBI Taxonomy" id="690307"/>
    <lineage>
        <taxon>Eukaryota</taxon>
        <taxon>Fungi</taxon>
        <taxon>Dikarya</taxon>
        <taxon>Ascomycota</taxon>
        <taxon>Pezizomycotina</taxon>
        <taxon>Eurotiomycetes</taxon>
        <taxon>Eurotiomycetidae</taxon>
        <taxon>Eurotiales</taxon>
        <taxon>Aspergillaceae</taxon>
        <taxon>Aspergillus</taxon>
        <taxon>Aspergillus subgen. Circumdati</taxon>
    </lineage>
</organism>
<dbReference type="EMBL" id="KV878991">
    <property type="protein sequence ID" value="OJJ95095.1"/>
    <property type="molecule type" value="Genomic_DNA"/>
</dbReference>
<gene>
    <name evidence="1" type="ORF">ASPACDRAFT_48200</name>
</gene>
<dbReference type="RefSeq" id="XP_020051435.1">
    <property type="nucleotide sequence ID" value="XM_020202084.1"/>
</dbReference>
<accession>A0A1L9WG63</accession>
<dbReference type="AlphaFoldDB" id="A0A1L9WG63"/>
<keyword evidence="2" id="KW-1185">Reference proteome</keyword>
<proteinExistence type="predicted"/>